<proteinExistence type="predicted"/>
<dbReference type="Proteomes" id="UP000681356">
    <property type="component" value="Unassembled WGS sequence"/>
</dbReference>
<keyword evidence="1" id="KW-0732">Signal</keyword>
<name>A0A8J7WEY4_9RHOB</name>
<dbReference type="SMART" id="SM00450">
    <property type="entry name" value="RHOD"/>
    <property type="match status" value="1"/>
</dbReference>
<protein>
    <submittedName>
        <fullName evidence="3">Rhodanese-like domain-containing protein</fullName>
    </submittedName>
</protein>
<accession>A0A8J7WEY4</accession>
<dbReference type="PANTHER" id="PTHR43031">
    <property type="entry name" value="FAD-DEPENDENT OXIDOREDUCTASE"/>
    <property type="match status" value="1"/>
</dbReference>
<dbReference type="Pfam" id="PF00581">
    <property type="entry name" value="Rhodanese"/>
    <property type="match status" value="1"/>
</dbReference>
<dbReference type="SUPFAM" id="SSF52821">
    <property type="entry name" value="Rhodanese/Cell cycle control phosphatase"/>
    <property type="match status" value="1"/>
</dbReference>
<sequence length="135" mass="14841">MKPLLTAAFMSLAMPVAAQDIGDEIIAYMDFATATQGIILPQQLTRDIWDGITFIDTRPAAEFAAETIPGASHIEWREVPGRLGELPEEGMVVLFCNTGVRSSQAMFAARLMGRENVLVLQSGFEGWQRDAAWKP</sequence>
<dbReference type="EMBL" id="JAGTUU010000003">
    <property type="protein sequence ID" value="MBS0124151.1"/>
    <property type="molecule type" value="Genomic_DNA"/>
</dbReference>
<dbReference type="InterPro" id="IPR050229">
    <property type="entry name" value="GlpE_sulfurtransferase"/>
</dbReference>
<evidence type="ECO:0000256" key="1">
    <source>
        <dbReference type="SAM" id="SignalP"/>
    </source>
</evidence>
<reference evidence="3" key="1">
    <citation type="submission" date="2021-04" db="EMBL/GenBank/DDBJ databases">
        <authorList>
            <person name="Yoon J."/>
        </authorList>
    </citation>
    <scope>NUCLEOTIDE SEQUENCE</scope>
    <source>
        <strain evidence="3">KMU-90</strain>
    </source>
</reference>
<comment type="caution">
    <text evidence="3">The sequence shown here is derived from an EMBL/GenBank/DDBJ whole genome shotgun (WGS) entry which is preliminary data.</text>
</comment>
<dbReference type="AlphaFoldDB" id="A0A8J7WEY4"/>
<dbReference type="PROSITE" id="PS50206">
    <property type="entry name" value="RHODANESE_3"/>
    <property type="match status" value="1"/>
</dbReference>
<dbReference type="PANTHER" id="PTHR43031:SF1">
    <property type="entry name" value="PYRIDINE NUCLEOTIDE-DISULPHIDE OXIDOREDUCTASE"/>
    <property type="match status" value="1"/>
</dbReference>
<evidence type="ECO:0000313" key="3">
    <source>
        <dbReference type="EMBL" id="MBS0124151.1"/>
    </source>
</evidence>
<dbReference type="InterPro" id="IPR036873">
    <property type="entry name" value="Rhodanese-like_dom_sf"/>
</dbReference>
<gene>
    <name evidence="3" type="ORF">KB874_08380</name>
</gene>
<feature type="signal peptide" evidence="1">
    <location>
        <begin position="1"/>
        <end position="18"/>
    </location>
</feature>
<dbReference type="RefSeq" id="WP_212536116.1">
    <property type="nucleotide sequence ID" value="NZ_JAGTUU010000003.1"/>
</dbReference>
<evidence type="ECO:0000313" key="4">
    <source>
        <dbReference type="Proteomes" id="UP000681356"/>
    </source>
</evidence>
<keyword evidence="4" id="KW-1185">Reference proteome</keyword>
<evidence type="ECO:0000259" key="2">
    <source>
        <dbReference type="PROSITE" id="PS50206"/>
    </source>
</evidence>
<dbReference type="Gene3D" id="3.40.250.10">
    <property type="entry name" value="Rhodanese-like domain"/>
    <property type="match status" value="1"/>
</dbReference>
<feature type="domain" description="Rhodanese" evidence="2">
    <location>
        <begin position="48"/>
        <end position="132"/>
    </location>
</feature>
<feature type="chain" id="PRO_5035286239" evidence="1">
    <location>
        <begin position="19"/>
        <end position="135"/>
    </location>
</feature>
<dbReference type="InterPro" id="IPR001763">
    <property type="entry name" value="Rhodanese-like_dom"/>
</dbReference>
<dbReference type="CDD" id="cd00158">
    <property type="entry name" value="RHOD"/>
    <property type="match status" value="1"/>
</dbReference>
<organism evidence="3 4">
    <name type="scientific">Thetidibacter halocola</name>
    <dbReference type="NCBI Taxonomy" id="2827239"/>
    <lineage>
        <taxon>Bacteria</taxon>
        <taxon>Pseudomonadati</taxon>
        <taxon>Pseudomonadota</taxon>
        <taxon>Alphaproteobacteria</taxon>
        <taxon>Rhodobacterales</taxon>
        <taxon>Roseobacteraceae</taxon>
        <taxon>Thetidibacter</taxon>
    </lineage>
</organism>